<evidence type="ECO:0000313" key="2">
    <source>
        <dbReference type="Proteomes" id="UP000054538"/>
    </source>
</evidence>
<dbReference type="Proteomes" id="UP000054538">
    <property type="component" value="Unassembled WGS sequence"/>
</dbReference>
<reference evidence="2" key="2">
    <citation type="submission" date="2015-01" db="EMBL/GenBank/DDBJ databases">
        <title>Evolutionary Origins and Diversification of the Mycorrhizal Mutualists.</title>
        <authorList>
            <consortium name="DOE Joint Genome Institute"/>
            <consortium name="Mycorrhizal Genomics Consortium"/>
            <person name="Kohler A."/>
            <person name="Kuo A."/>
            <person name="Nagy L.G."/>
            <person name="Floudas D."/>
            <person name="Copeland A."/>
            <person name="Barry K.W."/>
            <person name="Cichocki N."/>
            <person name="Veneault-Fourrey C."/>
            <person name="LaButti K."/>
            <person name="Lindquist E.A."/>
            <person name="Lipzen A."/>
            <person name="Lundell T."/>
            <person name="Morin E."/>
            <person name="Murat C."/>
            <person name="Riley R."/>
            <person name="Ohm R."/>
            <person name="Sun H."/>
            <person name="Tunlid A."/>
            <person name="Henrissat B."/>
            <person name="Grigoriev I.V."/>
            <person name="Hibbett D.S."/>
            <person name="Martin F."/>
        </authorList>
    </citation>
    <scope>NUCLEOTIDE SEQUENCE [LARGE SCALE GENOMIC DNA]</scope>
    <source>
        <strain evidence="2">Ve08.2h10</strain>
    </source>
</reference>
<name>A0A0D0E7E8_9AGAM</name>
<organism evidence="1 2">
    <name type="scientific">Paxillus rubicundulus Ve08.2h10</name>
    <dbReference type="NCBI Taxonomy" id="930991"/>
    <lineage>
        <taxon>Eukaryota</taxon>
        <taxon>Fungi</taxon>
        <taxon>Dikarya</taxon>
        <taxon>Basidiomycota</taxon>
        <taxon>Agaricomycotina</taxon>
        <taxon>Agaricomycetes</taxon>
        <taxon>Agaricomycetidae</taxon>
        <taxon>Boletales</taxon>
        <taxon>Paxilineae</taxon>
        <taxon>Paxillaceae</taxon>
        <taxon>Paxillus</taxon>
    </lineage>
</organism>
<sequence length="79" mass="8923">MDGTLTFDLITNQGSVRVEIWELKNGQAYEFLWGLACSLRAVSPHNDGFSTEMMTAVPFHANSNAPEQRWWSRSFGLSN</sequence>
<proteinExistence type="predicted"/>
<dbReference type="EMBL" id="KN825145">
    <property type="protein sequence ID" value="KIK93905.1"/>
    <property type="molecule type" value="Genomic_DNA"/>
</dbReference>
<dbReference type="InParanoid" id="A0A0D0E7E8"/>
<accession>A0A0D0E7E8</accession>
<dbReference type="AlphaFoldDB" id="A0A0D0E7E8"/>
<feature type="non-terminal residue" evidence="1">
    <location>
        <position position="79"/>
    </location>
</feature>
<reference evidence="1 2" key="1">
    <citation type="submission" date="2014-04" db="EMBL/GenBank/DDBJ databases">
        <authorList>
            <consortium name="DOE Joint Genome Institute"/>
            <person name="Kuo A."/>
            <person name="Kohler A."/>
            <person name="Jargeat P."/>
            <person name="Nagy L.G."/>
            <person name="Floudas D."/>
            <person name="Copeland A."/>
            <person name="Barry K.W."/>
            <person name="Cichocki N."/>
            <person name="Veneault-Fourrey C."/>
            <person name="LaButti K."/>
            <person name="Lindquist E.A."/>
            <person name="Lipzen A."/>
            <person name="Lundell T."/>
            <person name="Morin E."/>
            <person name="Murat C."/>
            <person name="Sun H."/>
            <person name="Tunlid A."/>
            <person name="Henrissat B."/>
            <person name="Grigoriev I.V."/>
            <person name="Hibbett D.S."/>
            <person name="Martin F."/>
            <person name="Nordberg H.P."/>
            <person name="Cantor M.N."/>
            <person name="Hua S.X."/>
        </authorList>
    </citation>
    <scope>NUCLEOTIDE SEQUENCE [LARGE SCALE GENOMIC DNA]</scope>
    <source>
        <strain evidence="1 2">Ve08.2h10</strain>
    </source>
</reference>
<dbReference type="HOGENOM" id="CLU_2612555_0_0_1"/>
<gene>
    <name evidence="1" type="ORF">PAXRUDRAFT_828522</name>
</gene>
<protein>
    <submittedName>
        <fullName evidence="1">Uncharacterized protein</fullName>
    </submittedName>
</protein>
<evidence type="ECO:0000313" key="1">
    <source>
        <dbReference type="EMBL" id="KIK93905.1"/>
    </source>
</evidence>
<keyword evidence="2" id="KW-1185">Reference proteome</keyword>